<evidence type="ECO:0000256" key="2">
    <source>
        <dbReference type="ARBA" id="ARBA00011085"/>
    </source>
</evidence>
<keyword evidence="7 11" id="KW-0472">Membrane</keyword>
<evidence type="ECO:0000256" key="8">
    <source>
        <dbReference type="ARBA" id="ARBA00023170"/>
    </source>
</evidence>
<comment type="subcellular location">
    <subcellularLocation>
        <location evidence="1">Membrane</location>
        <topology evidence="1">Multi-pass membrane protein</topology>
    </subcellularLocation>
</comment>
<feature type="region of interest" description="Disordered" evidence="10">
    <location>
        <begin position="231"/>
        <end position="252"/>
    </location>
</feature>
<evidence type="ECO:0000256" key="11">
    <source>
        <dbReference type="SAM" id="Phobius"/>
    </source>
</evidence>
<keyword evidence="8 12" id="KW-0675">Receptor</keyword>
<dbReference type="PANTHER" id="PTHR28097">
    <property type="entry name" value="PHEROMONE A FACTOR RECEPTOR"/>
    <property type="match status" value="1"/>
</dbReference>
<keyword evidence="4 11" id="KW-0812">Transmembrane</keyword>
<accession>A0A077R802</accession>
<evidence type="ECO:0000256" key="4">
    <source>
        <dbReference type="ARBA" id="ARBA00022692"/>
    </source>
</evidence>
<evidence type="ECO:0000256" key="1">
    <source>
        <dbReference type="ARBA" id="ARBA00004141"/>
    </source>
</evidence>
<evidence type="ECO:0000256" key="10">
    <source>
        <dbReference type="SAM" id="MobiDB-lite"/>
    </source>
</evidence>
<comment type="similarity">
    <text evidence="2">Belongs to the G-protein coupled receptor 4 family.</text>
</comment>
<dbReference type="InterPro" id="IPR001499">
    <property type="entry name" value="GPCR_STE3"/>
</dbReference>
<evidence type="ECO:0000256" key="7">
    <source>
        <dbReference type="ARBA" id="ARBA00023136"/>
    </source>
</evidence>
<dbReference type="GO" id="GO:0005886">
    <property type="term" value="C:plasma membrane"/>
    <property type="evidence" value="ECO:0007669"/>
    <property type="project" value="TreeGrafter"/>
</dbReference>
<dbReference type="PANTHER" id="PTHR28097:SF1">
    <property type="entry name" value="PHEROMONE A FACTOR RECEPTOR"/>
    <property type="match status" value="1"/>
</dbReference>
<dbReference type="GO" id="GO:0000750">
    <property type="term" value="P:pheromone-dependent signal transduction involved in conjugation with cellular fusion"/>
    <property type="evidence" value="ECO:0007669"/>
    <property type="project" value="TreeGrafter"/>
</dbReference>
<dbReference type="PRINTS" id="PR00899">
    <property type="entry name" value="GPCRSTE3"/>
</dbReference>
<proteinExistence type="inferred from homology"/>
<evidence type="ECO:0000256" key="5">
    <source>
        <dbReference type="ARBA" id="ARBA00022989"/>
    </source>
</evidence>
<dbReference type="EMBL" id="HG529646">
    <property type="protein sequence ID" value="CDI55363.1"/>
    <property type="molecule type" value="Genomic_DNA"/>
</dbReference>
<keyword evidence="6" id="KW-0297">G-protein coupled receptor</keyword>
<keyword evidence="3" id="KW-0589">Pheromone response</keyword>
<keyword evidence="5 11" id="KW-1133">Transmembrane helix</keyword>
<evidence type="ECO:0000256" key="9">
    <source>
        <dbReference type="ARBA" id="ARBA00023224"/>
    </source>
</evidence>
<organism evidence="12">
    <name type="scientific">Melanopsichium pennsylvanicum 4</name>
    <dbReference type="NCBI Taxonomy" id="1398559"/>
    <lineage>
        <taxon>Eukaryota</taxon>
        <taxon>Fungi</taxon>
        <taxon>Dikarya</taxon>
        <taxon>Basidiomycota</taxon>
        <taxon>Ustilaginomycotina</taxon>
        <taxon>Ustilaginomycetes</taxon>
        <taxon>Ustilaginales</taxon>
        <taxon>Ustilaginaceae</taxon>
        <taxon>Melanopsichium</taxon>
    </lineage>
</organism>
<evidence type="ECO:0000313" key="12">
    <source>
        <dbReference type="EMBL" id="CDI55363.1"/>
    </source>
</evidence>
<dbReference type="GO" id="GO:0004932">
    <property type="term" value="F:mating-type factor pheromone receptor activity"/>
    <property type="evidence" value="ECO:0007669"/>
    <property type="project" value="InterPro"/>
</dbReference>
<reference evidence="12" key="1">
    <citation type="journal article" date="2014" name="Genome Biol. Evol.">
        <title>Gene Loss Rather Than Gene Gain Is Associated with a Host Jump from Monocots to Dicots in the Smut Fungus Melanopsichium pennsylvanicum.</title>
        <authorList>
            <person name="Sharma R."/>
            <person name="Mishra B."/>
            <person name="Runge F."/>
            <person name="Thines M."/>
        </authorList>
    </citation>
    <scope>NUCLEOTIDE SEQUENCE</scope>
    <source>
        <strain evidence="12">4</strain>
    </source>
</reference>
<evidence type="ECO:0000256" key="6">
    <source>
        <dbReference type="ARBA" id="ARBA00023040"/>
    </source>
</evidence>
<dbReference type="Pfam" id="PF02076">
    <property type="entry name" value="STE3"/>
    <property type="match status" value="2"/>
</dbReference>
<sequence length="252" mass="28422">MLDHVTPFFALVSAVLVLLPLPWHIRSRNVGTVALSTWLFLGNVDNFVNSMVWWNSTSDKAPVFCELILAFRWFWIRRRQFQAVLASSASNINRSRYIRLLLLTAADRLIFFPIYVGTIGKEIADAITLPYGSWSSVHAGFDERPQFKADVIEMQSTFKRNLILSRLVSPLSGYIFFAMFGLGQEACQGYKNALRRILVFCKLQKERKQPTPQAIVADIEVVTFQSRDTYSAAGASPSSEKFGAHAAKYEAA</sequence>
<keyword evidence="9" id="KW-0807">Transducer</keyword>
<feature type="transmembrane region" description="Helical" evidence="11">
    <location>
        <begin position="163"/>
        <end position="182"/>
    </location>
</feature>
<dbReference type="AlphaFoldDB" id="A0A077R802"/>
<evidence type="ECO:0000256" key="3">
    <source>
        <dbReference type="ARBA" id="ARBA00022507"/>
    </source>
</evidence>
<protein>
    <submittedName>
        <fullName evidence="12">A2-pheromone receptor Pra1</fullName>
    </submittedName>
</protein>
<name>A0A077R802_9BASI</name>